<evidence type="ECO:0000256" key="8">
    <source>
        <dbReference type="ARBA" id="ARBA00023136"/>
    </source>
</evidence>
<evidence type="ECO:0000313" key="13">
    <source>
        <dbReference type="EMBL" id="MBK9298080.1"/>
    </source>
</evidence>
<evidence type="ECO:0000256" key="6">
    <source>
        <dbReference type="ARBA" id="ARBA00022692"/>
    </source>
</evidence>
<dbReference type="EC" id="7.1.1.9" evidence="4"/>
<evidence type="ECO:0000256" key="7">
    <source>
        <dbReference type="ARBA" id="ARBA00022989"/>
    </source>
</evidence>
<accession>A0A936TGU1</accession>
<comment type="function">
    <text evidence="1">Part of cytochrome c oxidase, its function is unknown.</text>
</comment>
<dbReference type="Pfam" id="PF12270">
    <property type="entry name" value="Cyt_c_ox_IV"/>
    <property type="match status" value="1"/>
</dbReference>
<evidence type="ECO:0000256" key="10">
    <source>
        <dbReference type="ARBA" id="ARBA00031401"/>
    </source>
</evidence>
<dbReference type="GO" id="GO:0005886">
    <property type="term" value="C:plasma membrane"/>
    <property type="evidence" value="ECO:0007669"/>
    <property type="project" value="UniProtKB-SubCell"/>
</dbReference>
<evidence type="ECO:0000256" key="2">
    <source>
        <dbReference type="ARBA" id="ARBA00004651"/>
    </source>
</evidence>
<dbReference type="InterPro" id="IPR021050">
    <property type="entry name" value="Cyt_c_oxidase_su4_actinobac"/>
</dbReference>
<keyword evidence="6 12" id="KW-0812">Transmembrane</keyword>
<protein>
    <recommendedName>
        <fullName evidence="4">cytochrome-c oxidase</fullName>
        <ecNumber evidence="4">7.1.1.9</ecNumber>
    </recommendedName>
    <alternativeName>
        <fullName evidence="10">Cytochrome aa3 subunit 4</fullName>
    </alternativeName>
    <alternativeName>
        <fullName evidence="9">Cytochrome c oxidase polypeptide IV</fullName>
    </alternativeName>
</protein>
<evidence type="ECO:0000313" key="14">
    <source>
        <dbReference type="Proteomes" id="UP000727993"/>
    </source>
</evidence>
<comment type="catalytic activity">
    <reaction evidence="11">
        <text>4 Fe(II)-[cytochrome c] + O2 + 8 H(+)(in) = 4 Fe(III)-[cytochrome c] + 2 H2O + 4 H(+)(out)</text>
        <dbReference type="Rhea" id="RHEA:11436"/>
        <dbReference type="Rhea" id="RHEA-COMP:10350"/>
        <dbReference type="Rhea" id="RHEA-COMP:14399"/>
        <dbReference type="ChEBI" id="CHEBI:15377"/>
        <dbReference type="ChEBI" id="CHEBI:15378"/>
        <dbReference type="ChEBI" id="CHEBI:15379"/>
        <dbReference type="ChEBI" id="CHEBI:29033"/>
        <dbReference type="ChEBI" id="CHEBI:29034"/>
        <dbReference type="EC" id="7.1.1.9"/>
    </reaction>
</comment>
<keyword evidence="5" id="KW-1003">Cell membrane</keyword>
<dbReference type="Proteomes" id="UP000727993">
    <property type="component" value="Unassembled WGS sequence"/>
</dbReference>
<dbReference type="GO" id="GO:0022900">
    <property type="term" value="P:electron transport chain"/>
    <property type="evidence" value="ECO:0007669"/>
    <property type="project" value="InterPro"/>
</dbReference>
<sequence length="130" mass="13899">MSEARADRVVPFEFRTFAGISAFFVVLGTIYVFTSFEPAGTTMLFSCAGLGALGMWVSRRNRPGDVEVDAKTVAEPSHAVESSLWPLTLGLGLLLVANGFVLGLWLLVPGAALVLRGLVGVFTERPSPTR</sequence>
<feature type="transmembrane region" description="Helical" evidence="12">
    <location>
        <begin position="84"/>
        <end position="108"/>
    </location>
</feature>
<evidence type="ECO:0000256" key="11">
    <source>
        <dbReference type="ARBA" id="ARBA00047816"/>
    </source>
</evidence>
<dbReference type="GO" id="GO:0004129">
    <property type="term" value="F:cytochrome-c oxidase activity"/>
    <property type="evidence" value="ECO:0007669"/>
    <property type="project" value="UniProtKB-EC"/>
</dbReference>
<keyword evidence="7 12" id="KW-1133">Transmembrane helix</keyword>
<evidence type="ECO:0000256" key="12">
    <source>
        <dbReference type="SAM" id="Phobius"/>
    </source>
</evidence>
<comment type="subcellular location">
    <subcellularLocation>
        <location evidence="2">Cell membrane</location>
        <topology evidence="2">Multi-pass membrane protein</topology>
    </subcellularLocation>
</comment>
<evidence type="ECO:0000256" key="5">
    <source>
        <dbReference type="ARBA" id="ARBA00022475"/>
    </source>
</evidence>
<keyword evidence="8 12" id="KW-0472">Membrane</keyword>
<dbReference type="EMBL" id="JADJZA010000008">
    <property type="protein sequence ID" value="MBK9298080.1"/>
    <property type="molecule type" value="Genomic_DNA"/>
</dbReference>
<comment type="caution">
    <text evidence="13">The sequence shown here is derived from an EMBL/GenBank/DDBJ whole genome shotgun (WGS) entry which is preliminary data.</text>
</comment>
<name>A0A936TGU1_9ACTN</name>
<evidence type="ECO:0000256" key="4">
    <source>
        <dbReference type="ARBA" id="ARBA00012949"/>
    </source>
</evidence>
<feature type="transmembrane region" description="Helical" evidence="12">
    <location>
        <begin position="12"/>
        <end position="33"/>
    </location>
</feature>
<evidence type="ECO:0000256" key="3">
    <source>
        <dbReference type="ARBA" id="ARBA00006870"/>
    </source>
</evidence>
<gene>
    <name evidence="13" type="ORF">IPN02_14855</name>
</gene>
<evidence type="ECO:0000256" key="1">
    <source>
        <dbReference type="ARBA" id="ARBA00002536"/>
    </source>
</evidence>
<comment type="similarity">
    <text evidence="3">Belongs to the cytochrome c oxidase bacterial subunit CtaF family.</text>
</comment>
<dbReference type="AlphaFoldDB" id="A0A936TGU1"/>
<evidence type="ECO:0000256" key="9">
    <source>
        <dbReference type="ARBA" id="ARBA00031366"/>
    </source>
</evidence>
<proteinExistence type="inferred from homology"/>
<reference evidence="13 14" key="1">
    <citation type="submission" date="2020-10" db="EMBL/GenBank/DDBJ databases">
        <title>Connecting structure to function with the recovery of over 1000 high-quality activated sludge metagenome-assembled genomes encoding full-length rRNA genes using long-read sequencing.</title>
        <authorList>
            <person name="Singleton C.M."/>
            <person name="Petriglieri F."/>
            <person name="Kristensen J.M."/>
            <person name="Kirkegaard R.H."/>
            <person name="Michaelsen T.Y."/>
            <person name="Andersen M.H."/>
            <person name="Karst S.M."/>
            <person name="Dueholm M.S."/>
            <person name="Nielsen P.H."/>
            <person name="Albertsen M."/>
        </authorList>
    </citation>
    <scope>NUCLEOTIDE SEQUENCE [LARGE SCALE GENOMIC DNA]</scope>
    <source>
        <strain evidence="13">Lyne_18-Q3-R50-59_MAXAC.006</strain>
    </source>
</reference>
<organism evidence="13 14">
    <name type="scientific">Candidatus Neomicrothrix subdominans</name>
    <dbReference type="NCBI Taxonomy" id="2954438"/>
    <lineage>
        <taxon>Bacteria</taxon>
        <taxon>Bacillati</taxon>
        <taxon>Actinomycetota</taxon>
        <taxon>Acidimicrobiia</taxon>
        <taxon>Acidimicrobiales</taxon>
        <taxon>Microthrixaceae</taxon>
        <taxon>Candidatus Neomicrothrix</taxon>
    </lineage>
</organism>